<dbReference type="EMBL" id="LBWE01000009">
    <property type="protein sequence ID" value="KKR01246.1"/>
    <property type="molecule type" value="Genomic_DNA"/>
</dbReference>
<dbReference type="AlphaFoldDB" id="A0A837HNI4"/>
<evidence type="ECO:0000256" key="5">
    <source>
        <dbReference type="SAM" id="Phobius"/>
    </source>
</evidence>
<keyword evidence="4 5" id="KW-0472">Membrane</keyword>
<sequence>MMYLFLLGRVLLGGYFIMSGMNHFLNLGMLTGYAQSKGVSMPREMVLLTGLMMTLGGLGVLLGIYIEFSVLLLSIFLVAVTFVMHRYWEISDPMAKMGEMVNFKKNLGLLGAVLMLLAIPTPWVLSLW</sequence>
<reference evidence="6 7" key="1">
    <citation type="journal article" date="2015" name="Nature">
        <title>rRNA introns, odd ribosomes, and small enigmatic genomes across a large radiation of phyla.</title>
        <authorList>
            <person name="Brown C.T."/>
            <person name="Hug L.A."/>
            <person name="Thomas B.C."/>
            <person name="Sharon I."/>
            <person name="Castelle C.J."/>
            <person name="Singh A."/>
            <person name="Wilkins M.J."/>
            <person name="Williams K.H."/>
            <person name="Banfield J.F."/>
        </authorList>
    </citation>
    <scope>NUCLEOTIDE SEQUENCE [LARGE SCALE GENOMIC DNA]</scope>
</reference>
<evidence type="ECO:0000313" key="7">
    <source>
        <dbReference type="Proteomes" id="UP000033998"/>
    </source>
</evidence>
<keyword evidence="3 5" id="KW-1133">Transmembrane helix</keyword>
<evidence type="ECO:0000313" key="6">
    <source>
        <dbReference type="EMBL" id="KKR01246.1"/>
    </source>
</evidence>
<feature type="transmembrane region" description="Helical" evidence="5">
    <location>
        <begin position="12"/>
        <end position="33"/>
    </location>
</feature>
<evidence type="ECO:0000256" key="1">
    <source>
        <dbReference type="ARBA" id="ARBA00004141"/>
    </source>
</evidence>
<feature type="transmembrane region" description="Helical" evidence="5">
    <location>
        <begin position="70"/>
        <end position="87"/>
    </location>
</feature>
<gene>
    <name evidence="6" type="ORF">UT27_C0009G0020</name>
</gene>
<dbReference type="InterPro" id="IPR032808">
    <property type="entry name" value="DoxX"/>
</dbReference>
<protein>
    <recommendedName>
        <fullName evidence="8">DoxX family protein</fullName>
    </recommendedName>
</protein>
<keyword evidence="2 5" id="KW-0812">Transmembrane</keyword>
<feature type="transmembrane region" description="Helical" evidence="5">
    <location>
        <begin position="107"/>
        <end position="125"/>
    </location>
</feature>
<evidence type="ECO:0008006" key="8">
    <source>
        <dbReference type="Google" id="ProtNLM"/>
    </source>
</evidence>
<name>A0A837HNI4_9BACT</name>
<evidence type="ECO:0000256" key="4">
    <source>
        <dbReference type="ARBA" id="ARBA00023136"/>
    </source>
</evidence>
<organism evidence="6 7">
    <name type="scientific">Candidatus Nomurabacteria bacterium GW2011_GWD2_39_12</name>
    <dbReference type="NCBI Taxonomy" id="1618759"/>
    <lineage>
        <taxon>Bacteria</taxon>
        <taxon>Candidatus Nomuraibacteriota</taxon>
    </lineage>
</organism>
<evidence type="ECO:0000256" key="2">
    <source>
        <dbReference type="ARBA" id="ARBA00022692"/>
    </source>
</evidence>
<dbReference type="Proteomes" id="UP000033998">
    <property type="component" value="Unassembled WGS sequence"/>
</dbReference>
<dbReference type="Pfam" id="PF07681">
    <property type="entry name" value="DoxX"/>
    <property type="match status" value="1"/>
</dbReference>
<evidence type="ECO:0000256" key="3">
    <source>
        <dbReference type="ARBA" id="ARBA00022989"/>
    </source>
</evidence>
<accession>A0A837HNI4</accession>
<dbReference type="GO" id="GO:0016020">
    <property type="term" value="C:membrane"/>
    <property type="evidence" value="ECO:0007669"/>
    <property type="project" value="UniProtKB-SubCell"/>
</dbReference>
<proteinExistence type="predicted"/>
<comment type="subcellular location">
    <subcellularLocation>
        <location evidence="1">Membrane</location>
        <topology evidence="1">Multi-pass membrane protein</topology>
    </subcellularLocation>
</comment>
<comment type="caution">
    <text evidence="6">The sequence shown here is derived from an EMBL/GenBank/DDBJ whole genome shotgun (WGS) entry which is preliminary data.</text>
</comment>
<feature type="transmembrane region" description="Helical" evidence="5">
    <location>
        <begin position="45"/>
        <end position="64"/>
    </location>
</feature>